<evidence type="ECO:0000313" key="5">
    <source>
        <dbReference type="EMBL" id="KAF2324948.1"/>
    </source>
</evidence>
<dbReference type="Proteomes" id="UP000467840">
    <property type="component" value="Chromosome 5"/>
</dbReference>
<protein>
    <submittedName>
        <fullName evidence="5">Uncharacterized protein</fullName>
    </submittedName>
</protein>
<dbReference type="GO" id="GO:0005770">
    <property type="term" value="C:late endosome"/>
    <property type="evidence" value="ECO:0007669"/>
    <property type="project" value="TreeGrafter"/>
</dbReference>
<comment type="caution">
    <text evidence="5">The sequence shown here is derived from an EMBL/GenBank/DDBJ whole genome shotgun (WGS) entry which is preliminary data.</text>
</comment>
<dbReference type="GO" id="GO:0030897">
    <property type="term" value="C:HOPS complex"/>
    <property type="evidence" value="ECO:0007669"/>
    <property type="project" value="TreeGrafter"/>
</dbReference>
<dbReference type="PROSITE" id="PS50082">
    <property type="entry name" value="WD_REPEATS_2"/>
    <property type="match status" value="1"/>
</dbReference>
<dbReference type="InterPro" id="IPR045111">
    <property type="entry name" value="Vps41/Vps8"/>
</dbReference>
<dbReference type="SMART" id="SM00320">
    <property type="entry name" value="WD40"/>
    <property type="match status" value="1"/>
</dbReference>
<gene>
    <name evidence="5" type="ORF">GH714_021810</name>
</gene>
<reference evidence="5 6" key="1">
    <citation type="journal article" date="2020" name="Mol. Plant">
        <title>The Chromosome-Based Rubber Tree Genome Provides New Insights into Spurge Genome Evolution and Rubber Biosynthesis.</title>
        <authorList>
            <person name="Liu J."/>
            <person name="Shi C."/>
            <person name="Shi C.C."/>
            <person name="Li W."/>
            <person name="Zhang Q.J."/>
            <person name="Zhang Y."/>
            <person name="Li K."/>
            <person name="Lu H.F."/>
            <person name="Shi C."/>
            <person name="Zhu S.T."/>
            <person name="Xiao Z.Y."/>
            <person name="Nan H."/>
            <person name="Yue Y."/>
            <person name="Zhu X.G."/>
            <person name="Wu Y."/>
            <person name="Hong X.N."/>
            <person name="Fan G.Y."/>
            <person name="Tong Y."/>
            <person name="Zhang D."/>
            <person name="Mao C.L."/>
            <person name="Liu Y.L."/>
            <person name="Hao S.J."/>
            <person name="Liu W.Q."/>
            <person name="Lv M.Q."/>
            <person name="Zhang H.B."/>
            <person name="Liu Y."/>
            <person name="Hu-Tang G.R."/>
            <person name="Wang J.P."/>
            <person name="Wang J.H."/>
            <person name="Sun Y.H."/>
            <person name="Ni S.B."/>
            <person name="Chen W.B."/>
            <person name="Zhang X.C."/>
            <person name="Jiao Y.N."/>
            <person name="Eichler E.E."/>
            <person name="Li G.H."/>
            <person name="Liu X."/>
            <person name="Gao L.Z."/>
        </authorList>
    </citation>
    <scope>NUCLEOTIDE SEQUENCE [LARGE SCALE GENOMIC DNA]</scope>
    <source>
        <strain evidence="6">cv. GT1</strain>
        <tissue evidence="5">Leaf</tissue>
    </source>
</reference>
<dbReference type="AlphaFoldDB" id="A0A6A6NIE2"/>
<dbReference type="InterPro" id="IPR036322">
    <property type="entry name" value="WD40_repeat_dom_sf"/>
</dbReference>
<evidence type="ECO:0000313" key="6">
    <source>
        <dbReference type="Proteomes" id="UP000467840"/>
    </source>
</evidence>
<sequence>MPLEERDNLERDLQSSKDDVEGLANGGGDDSSSTCDISEIVQKRIEQLESEGINKRAQKKLRSTMKPLELVEELEKKLASTGLHWKEGAAGQPMKLMVVRKWSTALGYFDIDASNAITRTIASQAFRRDHGSPQVLAVHLNYIAVGMAKGVIVVVPNSNTWFAWDRSHAPVTSMCFNQQGDLLLAGYGDGHITVWDVQRASGAKVITGEHMAPVVHAFFLGQDSQVTRQFKAVIGDSKGTVLSASPLLFDDSISGALPSSQGNASLSSCSIGNMMGGVVGADAGWKLFNEGSSMVEEGVVIFVTHQTALVVRLIPTLEVYAQLSRPDGLQEGSMPYTPWKYVAERVSLLAVAWDRKVQVAKLVKSELKVFGTWSLDSSAIGVDWLDAHMLVVLTLAGQLYLLAKDGTVIHRTSFAVDGSGGDDLVAYHTHFINIYGNPEKAYHNSLARAGDWMGALNMAMTLYDGQAYGVIDLPKSVDAVQEIITPYLVELLLSFADEVFSYISVAFCNQIGKGELDEQKSGSHYVHSEIKEQFTHVGGVAVEFCVHIWRTDILFDEIFSKFVAVQHRGTLAAPTEIHAYLCTADMRLNFN</sequence>
<dbReference type="PROSITE" id="PS00678">
    <property type="entry name" value="WD_REPEATS_1"/>
    <property type="match status" value="1"/>
</dbReference>
<evidence type="ECO:0000256" key="4">
    <source>
        <dbReference type="SAM" id="MobiDB-lite"/>
    </source>
</evidence>
<dbReference type="Gene3D" id="2.130.10.10">
    <property type="entry name" value="YVTN repeat-like/Quinoprotein amine dehydrogenase"/>
    <property type="match status" value="1"/>
</dbReference>
<organism evidence="5 6">
    <name type="scientific">Hevea brasiliensis</name>
    <name type="common">Para rubber tree</name>
    <name type="synonym">Siphonia brasiliensis</name>
    <dbReference type="NCBI Taxonomy" id="3981"/>
    <lineage>
        <taxon>Eukaryota</taxon>
        <taxon>Viridiplantae</taxon>
        <taxon>Streptophyta</taxon>
        <taxon>Embryophyta</taxon>
        <taxon>Tracheophyta</taxon>
        <taxon>Spermatophyta</taxon>
        <taxon>Magnoliopsida</taxon>
        <taxon>eudicotyledons</taxon>
        <taxon>Gunneridae</taxon>
        <taxon>Pentapetalae</taxon>
        <taxon>rosids</taxon>
        <taxon>fabids</taxon>
        <taxon>Malpighiales</taxon>
        <taxon>Euphorbiaceae</taxon>
        <taxon>Crotonoideae</taxon>
        <taxon>Micrandreae</taxon>
        <taxon>Hevea</taxon>
    </lineage>
</organism>
<evidence type="ECO:0000256" key="1">
    <source>
        <dbReference type="ARBA" id="ARBA00022574"/>
    </source>
</evidence>
<dbReference type="SUPFAM" id="SSF50978">
    <property type="entry name" value="WD40 repeat-like"/>
    <property type="match status" value="1"/>
</dbReference>
<dbReference type="GO" id="GO:0006623">
    <property type="term" value="P:protein targeting to vacuole"/>
    <property type="evidence" value="ECO:0007669"/>
    <property type="project" value="InterPro"/>
</dbReference>
<dbReference type="EMBL" id="JAAGAX010000001">
    <property type="protein sequence ID" value="KAF2324948.1"/>
    <property type="molecule type" value="Genomic_DNA"/>
</dbReference>
<dbReference type="Pfam" id="PF23410">
    <property type="entry name" value="Beta-prop_VPS8"/>
    <property type="match status" value="1"/>
</dbReference>
<evidence type="ECO:0000256" key="2">
    <source>
        <dbReference type="ARBA" id="ARBA00022737"/>
    </source>
</evidence>
<dbReference type="PANTHER" id="PTHR12616:SF8">
    <property type="entry name" value="VACUOLAR PROTEIN SORTING-ASSOCIATED PROTEIN 8 HOMOLOG"/>
    <property type="match status" value="1"/>
</dbReference>
<dbReference type="PANTHER" id="PTHR12616">
    <property type="entry name" value="VACUOLAR PROTEIN SORTING VPS41"/>
    <property type="match status" value="1"/>
</dbReference>
<keyword evidence="6" id="KW-1185">Reference proteome</keyword>
<keyword evidence="2" id="KW-0677">Repeat</keyword>
<dbReference type="GO" id="GO:0034058">
    <property type="term" value="P:endosomal vesicle fusion"/>
    <property type="evidence" value="ECO:0007669"/>
    <property type="project" value="TreeGrafter"/>
</dbReference>
<keyword evidence="1 3" id="KW-0853">WD repeat</keyword>
<evidence type="ECO:0000256" key="3">
    <source>
        <dbReference type="PROSITE-ProRule" id="PRU00221"/>
    </source>
</evidence>
<name>A0A6A6NIE2_HEVBR</name>
<accession>A0A6A6NIE2</accession>
<dbReference type="InterPro" id="IPR019775">
    <property type="entry name" value="WD40_repeat_CS"/>
</dbReference>
<dbReference type="InterPro" id="IPR015943">
    <property type="entry name" value="WD40/YVTN_repeat-like_dom_sf"/>
</dbReference>
<dbReference type="InterPro" id="IPR001680">
    <property type="entry name" value="WD40_rpt"/>
</dbReference>
<feature type="compositionally biased region" description="Basic and acidic residues" evidence="4">
    <location>
        <begin position="1"/>
        <end position="20"/>
    </location>
</feature>
<feature type="region of interest" description="Disordered" evidence="4">
    <location>
        <begin position="1"/>
        <end position="35"/>
    </location>
</feature>
<feature type="repeat" description="WD" evidence="3">
    <location>
        <begin position="171"/>
        <end position="205"/>
    </location>
</feature>
<proteinExistence type="predicted"/>